<keyword evidence="2" id="KW-0489">Methyltransferase</keyword>
<protein>
    <submittedName>
        <fullName evidence="2">Methyltransferase domain-containing protein</fullName>
    </submittedName>
</protein>
<gene>
    <name evidence="2" type="ORF">ENI13_00040</name>
</gene>
<dbReference type="CDD" id="cd02440">
    <property type="entry name" value="AdoMet_MTases"/>
    <property type="match status" value="1"/>
</dbReference>
<name>A0A7C1P560_UNCC3</name>
<dbReference type="GO" id="GO:0008757">
    <property type="term" value="F:S-adenosylmethionine-dependent methyltransferase activity"/>
    <property type="evidence" value="ECO:0007669"/>
    <property type="project" value="InterPro"/>
</dbReference>
<dbReference type="InterPro" id="IPR013216">
    <property type="entry name" value="Methyltransf_11"/>
</dbReference>
<feature type="domain" description="Methyltransferase type 11" evidence="1">
    <location>
        <begin position="35"/>
        <end position="122"/>
    </location>
</feature>
<sequence length="159" mass="17851">MKEASESYGLTFQMDPLQAGPILKKLNVRPGERVLEIGCNRGRLLKKLQKQNIDAIGIDVNEKAVQKKVVDEVYLMDAENLEFEDESFDKIYSVHTIEHIPNLKKAIGEMDRVLKPGGRIVLIYPATSSPAPSSTEVLMEWGIRSLHALILCLQYTLVS</sequence>
<keyword evidence="2" id="KW-0808">Transferase</keyword>
<organism evidence="2">
    <name type="scientific">candidate division CPR3 bacterium</name>
    <dbReference type="NCBI Taxonomy" id="2268181"/>
    <lineage>
        <taxon>Bacteria</taxon>
        <taxon>Bacteria division CPR3</taxon>
    </lineage>
</organism>
<dbReference type="AlphaFoldDB" id="A0A7C1P560"/>
<dbReference type="Gene3D" id="3.40.50.150">
    <property type="entry name" value="Vaccinia Virus protein VP39"/>
    <property type="match status" value="1"/>
</dbReference>
<reference evidence="2" key="1">
    <citation type="journal article" date="2020" name="mSystems">
        <title>Genome- and Community-Level Interaction Insights into Carbon Utilization and Element Cycling Functions of Hydrothermarchaeota in Hydrothermal Sediment.</title>
        <authorList>
            <person name="Zhou Z."/>
            <person name="Liu Y."/>
            <person name="Xu W."/>
            <person name="Pan J."/>
            <person name="Luo Z.H."/>
            <person name="Li M."/>
        </authorList>
    </citation>
    <scope>NUCLEOTIDE SEQUENCE [LARGE SCALE GENOMIC DNA]</scope>
    <source>
        <strain evidence="2">HyVt-369</strain>
    </source>
</reference>
<proteinExistence type="predicted"/>
<feature type="non-terminal residue" evidence="2">
    <location>
        <position position="159"/>
    </location>
</feature>
<comment type="caution">
    <text evidence="2">The sequence shown here is derived from an EMBL/GenBank/DDBJ whole genome shotgun (WGS) entry which is preliminary data.</text>
</comment>
<dbReference type="Pfam" id="PF08241">
    <property type="entry name" value="Methyltransf_11"/>
    <property type="match status" value="1"/>
</dbReference>
<dbReference type="Proteomes" id="UP000885695">
    <property type="component" value="Unassembled WGS sequence"/>
</dbReference>
<dbReference type="InterPro" id="IPR029063">
    <property type="entry name" value="SAM-dependent_MTases_sf"/>
</dbReference>
<evidence type="ECO:0000313" key="2">
    <source>
        <dbReference type="EMBL" id="HEB13351.1"/>
    </source>
</evidence>
<dbReference type="SUPFAM" id="SSF53335">
    <property type="entry name" value="S-adenosyl-L-methionine-dependent methyltransferases"/>
    <property type="match status" value="1"/>
</dbReference>
<dbReference type="GO" id="GO:0032259">
    <property type="term" value="P:methylation"/>
    <property type="evidence" value="ECO:0007669"/>
    <property type="project" value="UniProtKB-KW"/>
</dbReference>
<dbReference type="EMBL" id="DRHL01000002">
    <property type="protein sequence ID" value="HEB13351.1"/>
    <property type="molecule type" value="Genomic_DNA"/>
</dbReference>
<dbReference type="PANTHER" id="PTHR43591">
    <property type="entry name" value="METHYLTRANSFERASE"/>
    <property type="match status" value="1"/>
</dbReference>
<accession>A0A7C1P560</accession>
<evidence type="ECO:0000259" key="1">
    <source>
        <dbReference type="Pfam" id="PF08241"/>
    </source>
</evidence>